<dbReference type="Pfam" id="PF01594">
    <property type="entry name" value="AI-2E_transport"/>
    <property type="match status" value="1"/>
</dbReference>
<keyword evidence="4" id="KW-1003">Cell membrane</keyword>
<keyword evidence="7 9" id="KW-0472">Membrane</keyword>
<evidence type="ECO:0000313" key="11">
    <source>
        <dbReference type="Proteomes" id="UP000185628"/>
    </source>
</evidence>
<evidence type="ECO:0000256" key="9">
    <source>
        <dbReference type="SAM" id="Phobius"/>
    </source>
</evidence>
<accession>A0A1Q5PZ49</accession>
<comment type="caution">
    <text evidence="10">The sequence shown here is derived from an EMBL/GenBank/DDBJ whole genome shotgun (WGS) entry which is preliminary data.</text>
</comment>
<evidence type="ECO:0000256" key="2">
    <source>
        <dbReference type="ARBA" id="ARBA00009773"/>
    </source>
</evidence>
<evidence type="ECO:0008006" key="12">
    <source>
        <dbReference type="Google" id="ProtNLM"/>
    </source>
</evidence>
<dbReference type="GO" id="GO:0005886">
    <property type="term" value="C:plasma membrane"/>
    <property type="evidence" value="ECO:0007669"/>
    <property type="project" value="UniProtKB-SubCell"/>
</dbReference>
<dbReference type="PANTHER" id="PTHR21716:SF53">
    <property type="entry name" value="PERMEASE PERM-RELATED"/>
    <property type="match status" value="1"/>
</dbReference>
<sequence>MGRFKRVAKALGRAGSSAARTSSRAMRSVRRRPANPPMSTSSTPLVPNTPTAAPPPRAPDTAPRRYRATTAGRVTVRRMPERAISARDQSQVPRWLAKYGLGAWYLIGITLVIVGIVFATAKIELVFIAVFLALVATSVLWPIVTLLSRIMPRALATALSLIGSFGVFGGLLFYVGYSVSGEWNDLAAKFSDGIDTIIDFLEKGPLPWHVSRQELTDAVKDLVAKGTKYVQDNAGDLASQVLSNAGTVAIIFTILALALFITIFFLASGDKMWLWFLNRLPARKRENTHRAAAAGWLTFSGYARGTMIIALSDGVFAFILLWALGIPLAAPLAVLVMIGAFIPLVGAPAAMVIAMVVALAADGFVKAAIVGIGIALIGQFEGHVLQPLVMGKQVALHPVVVAVGVAAGTFAFGLLGAIIAIPIISVIWAVYKTLNEPDPPLRRLPSVDEDELIED</sequence>
<dbReference type="GO" id="GO:0055085">
    <property type="term" value="P:transmembrane transport"/>
    <property type="evidence" value="ECO:0007669"/>
    <property type="project" value="TreeGrafter"/>
</dbReference>
<proteinExistence type="inferred from homology"/>
<reference evidence="11" key="1">
    <citation type="submission" date="2016-12" db="EMBL/GenBank/DDBJ databases">
        <authorList>
            <person name="Meng X."/>
        </authorList>
    </citation>
    <scope>NUCLEOTIDE SEQUENCE [LARGE SCALE GENOMIC DNA]</scope>
    <source>
        <strain evidence="11">DSM 19116</strain>
    </source>
</reference>
<feature type="transmembrane region" description="Helical" evidence="9">
    <location>
        <begin position="125"/>
        <end position="147"/>
    </location>
</feature>
<dbReference type="AlphaFoldDB" id="A0A1Q5PZ49"/>
<feature type="compositionally biased region" description="Low complexity" evidence="8">
    <location>
        <begin position="9"/>
        <end position="26"/>
    </location>
</feature>
<keyword evidence="6 9" id="KW-1133">Transmembrane helix</keyword>
<organism evidence="10 11">
    <name type="scientific">Bowdeniella nasicola</name>
    <dbReference type="NCBI Taxonomy" id="208480"/>
    <lineage>
        <taxon>Bacteria</taxon>
        <taxon>Bacillati</taxon>
        <taxon>Actinomycetota</taxon>
        <taxon>Actinomycetes</taxon>
        <taxon>Actinomycetales</taxon>
        <taxon>Actinomycetaceae</taxon>
        <taxon>Bowdeniella</taxon>
    </lineage>
</organism>
<keyword evidence="5 9" id="KW-0812">Transmembrane</keyword>
<protein>
    <recommendedName>
        <fullName evidence="12">AI-2E family transporter</fullName>
    </recommendedName>
</protein>
<dbReference type="InterPro" id="IPR002549">
    <property type="entry name" value="AI-2E-like"/>
</dbReference>
<evidence type="ECO:0000313" key="10">
    <source>
        <dbReference type="EMBL" id="OKL52908.1"/>
    </source>
</evidence>
<comment type="similarity">
    <text evidence="2">Belongs to the autoinducer-2 exporter (AI-2E) (TC 2.A.86) family.</text>
</comment>
<feature type="region of interest" description="Disordered" evidence="8">
    <location>
        <begin position="1"/>
        <end position="66"/>
    </location>
</feature>
<name>A0A1Q5PZ49_9ACTO</name>
<keyword evidence="11" id="KW-1185">Reference proteome</keyword>
<evidence type="ECO:0000256" key="7">
    <source>
        <dbReference type="ARBA" id="ARBA00023136"/>
    </source>
</evidence>
<dbReference type="EMBL" id="MQVR01000126">
    <property type="protein sequence ID" value="OKL52908.1"/>
    <property type="molecule type" value="Genomic_DNA"/>
</dbReference>
<feature type="transmembrane region" description="Helical" evidence="9">
    <location>
        <begin position="352"/>
        <end position="378"/>
    </location>
</feature>
<evidence type="ECO:0000256" key="5">
    <source>
        <dbReference type="ARBA" id="ARBA00022692"/>
    </source>
</evidence>
<feature type="transmembrane region" description="Helical" evidence="9">
    <location>
        <begin position="316"/>
        <end position="345"/>
    </location>
</feature>
<gene>
    <name evidence="10" type="ORF">BSZ39_12395</name>
</gene>
<feature type="transmembrane region" description="Helical" evidence="9">
    <location>
        <begin position="398"/>
        <end position="431"/>
    </location>
</feature>
<feature type="transmembrane region" description="Helical" evidence="9">
    <location>
        <begin position="154"/>
        <end position="177"/>
    </location>
</feature>
<keyword evidence="3" id="KW-0813">Transport</keyword>
<dbReference type="STRING" id="208480.SAMN02910418_02232"/>
<evidence type="ECO:0000256" key="4">
    <source>
        <dbReference type="ARBA" id="ARBA00022475"/>
    </source>
</evidence>
<dbReference type="RefSeq" id="WP_073717620.1">
    <property type="nucleotide sequence ID" value="NZ_MQVR01000126.1"/>
</dbReference>
<evidence type="ECO:0000256" key="3">
    <source>
        <dbReference type="ARBA" id="ARBA00022448"/>
    </source>
</evidence>
<comment type="subcellular location">
    <subcellularLocation>
        <location evidence="1">Cell membrane</location>
        <topology evidence="1">Multi-pass membrane protein</topology>
    </subcellularLocation>
</comment>
<feature type="transmembrane region" description="Helical" evidence="9">
    <location>
        <begin position="99"/>
        <end position="119"/>
    </location>
</feature>
<evidence type="ECO:0000256" key="6">
    <source>
        <dbReference type="ARBA" id="ARBA00022989"/>
    </source>
</evidence>
<evidence type="ECO:0000256" key="8">
    <source>
        <dbReference type="SAM" id="MobiDB-lite"/>
    </source>
</evidence>
<feature type="transmembrane region" description="Helical" evidence="9">
    <location>
        <begin position="245"/>
        <end position="267"/>
    </location>
</feature>
<dbReference type="Proteomes" id="UP000185628">
    <property type="component" value="Unassembled WGS sequence"/>
</dbReference>
<dbReference type="PANTHER" id="PTHR21716">
    <property type="entry name" value="TRANSMEMBRANE PROTEIN"/>
    <property type="match status" value="1"/>
</dbReference>
<evidence type="ECO:0000256" key="1">
    <source>
        <dbReference type="ARBA" id="ARBA00004651"/>
    </source>
</evidence>